<dbReference type="CDD" id="cd00821">
    <property type="entry name" value="PH"/>
    <property type="match status" value="1"/>
</dbReference>
<comment type="caution">
    <text evidence="6">The sequence shown here is derived from an EMBL/GenBank/DDBJ whole genome shotgun (WGS) entry which is preliminary data.</text>
</comment>
<sequence length="1351" mass="148466">MEPKSGKLHKLGFGLFGQKWHEKWVHLDGKQLKYFPISSEQPVFSLPSARQSSAVDLNDVAFVVGDEKKLNRKHVFQLVGKTTSKSSKPLTFACSSENELQEWKQAFQSRSMTPSSDTSESPVVLEKLRRAEEAFAVYDPRKSGKVDVSKLRVLLDTIGWQGTPCEFTAVQQDVDPFFQGKIARERFLSWMRTYLRSHAPVVSSAASGSAYPLVRCASLAGAIASAQANEHSKLDSFVYQPKDVAKETSDDQADSLEQQPKLRFKSQSESVLSNRPPPLGVATPLVSACAKPTTWQFTVAPGTWGDRFSELTRTEVNTAPVTPATDLADVFRHGLQVSAVVRRFREAAEDFATEVVQQLGLDDAHKLSTSLYLDDAPDDHFLATGGRAASVGNVRAAFVKYQRAGMLLYLALAQDGATETLARKVLGHQLRAARACHTALFETAAHDADSDRACEPHEDAECNACVPLQCVVDYLGYRMLVVATTASSITAHTFEDLNGSTNNRTQRISDRMRTVVDNLGLLTESLQGSQREQDEPAHSSLQWFMPLSMGMEQRSDAIVLHNLADLCPADSLGVDEDTIDAATAQRIAQVCKLRPEFVQRFGDVFPLHSAALLRVRDQESSGAGPTELERRFLRRAAHAASDHLRIVAVPEFVQQFECDDRNDADPAILVAAMHRAGINARYLGLCFECATRRHTRRLILTAMLARACKQDLDHVLRTITRESAPSLLRDVRTLAATGDAAMALTDSGSVRATRVLMLGDAKRALVAFCNLVFGAGSPHAKAFWTEHILPLVAHTFALPMALEWTLDTLLADELVHLPQLWAALQAHINLVMVTTDMPIDFNIPEPFSVDQIEALLPRTRLLARTSLRCLRLLDDVDLQDEIGLRRVLFEVAIADTSLASTDQRPVSRLLSQAAELALELGRVEEADKLARLALDEGDVAGSANAVYAHLVLMRTCSLRRDYAAVGEHFALAVSTAQWALGTAHPLVVRVFELMVDMSVAMDEWSLAVQHMDKCVGTVRDCYGRLSIRYAMTRQQQGDLLLQTGDREGALGVLDDALTVYDQLADQETEHDIVETKLAAATCCYAMAQVHVELSQAVGPQGDAQALESAYRLALRAYTLRKETCESMDECVLQSMLQLGELFRALGDSYRAIEFFKPALAWLKTLQTSTDDQETVDAVRQLTQRVLQLHVQTALSPEHQGVIEKTRKVHSALIGRLTSVFHEPLESPCVTARNGADQEVALAGLVVRKLYHQNPTEFLDALLSACRRELDEQKQLQSLAGMPPTSAATSPLSRFASFANTSASSGLSSVAGRTSSFQRPALDHLEQLQIHGGEFTSLSQLAGVLAFMALLA</sequence>
<keyword evidence="7" id="KW-1185">Reference proteome</keyword>
<dbReference type="PROSITE" id="PS50222">
    <property type="entry name" value="EF_HAND_2"/>
    <property type="match status" value="1"/>
</dbReference>
<proteinExistence type="predicted"/>
<dbReference type="InterPro" id="IPR027523">
    <property type="entry name" value="CLU_prot"/>
</dbReference>
<evidence type="ECO:0000256" key="2">
    <source>
        <dbReference type="SAM" id="MobiDB-lite"/>
    </source>
</evidence>
<accession>A0AAV2Z8I7</accession>
<dbReference type="InterPro" id="IPR011992">
    <property type="entry name" value="EF-hand-dom_pair"/>
</dbReference>
<dbReference type="Gene3D" id="1.25.40.10">
    <property type="entry name" value="Tetratricopeptide repeat domain"/>
    <property type="match status" value="1"/>
</dbReference>
<dbReference type="InterPro" id="IPR001849">
    <property type="entry name" value="PH_domain"/>
</dbReference>
<feature type="domain" description="PH" evidence="3">
    <location>
        <begin position="1"/>
        <end position="112"/>
    </location>
</feature>
<evidence type="ECO:0000256" key="1">
    <source>
        <dbReference type="ARBA" id="ARBA00022490"/>
    </source>
</evidence>
<dbReference type="SUPFAM" id="SSF48452">
    <property type="entry name" value="TPR-like"/>
    <property type="match status" value="1"/>
</dbReference>
<dbReference type="EMBL" id="DAKRPA010000033">
    <property type="protein sequence ID" value="DBA02319.1"/>
    <property type="molecule type" value="Genomic_DNA"/>
</dbReference>
<feature type="region of interest" description="Disordered" evidence="2">
    <location>
        <begin position="248"/>
        <end position="276"/>
    </location>
</feature>
<dbReference type="InterPro" id="IPR025697">
    <property type="entry name" value="CLU_dom"/>
</dbReference>
<reference evidence="6" key="1">
    <citation type="submission" date="2022-11" db="EMBL/GenBank/DDBJ databases">
        <authorList>
            <person name="Morgan W.R."/>
            <person name="Tartar A."/>
        </authorList>
    </citation>
    <scope>NUCLEOTIDE SEQUENCE</scope>
    <source>
        <strain evidence="6">ARSEF 373</strain>
    </source>
</reference>
<evidence type="ECO:0000313" key="6">
    <source>
        <dbReference type="EMBL" id="DBA02319.1"/>
    </source>
</evidence>
<gene>
    <name evidence="6" type="ORF">N0F65_006194</name>
</gene>
<reference evidence="6" key="2">
    <citation type="journal article" date="2023" name="Microbiol Resour">
        <title>Decontamination and Annotation of the Draft Genome Sequence of the Oomycete Lagenidium giganteum ARSEF 373.</title>
        <authorList>
            <person name="Morgan W.R."/>
            <person name="Tartar A."/>
        </authorList>
    </citation>
    <scope>NUCLEOTIDE SEQUENCE</scope>
    <source>
        <strain evidence="6">ARSEF 373</strain>
    </source>
</reference>
<name>A0AAV2Z8I7_9STRA</name>
<dbReference type="SUPFAM" id="SSF50729">
    <property type="entry name" value="PH domain-like"/>
    <property type="match status" value="1"/>
</dbReference>
<protein>
    <recommendedName>
        <fullName evidence="8">PH domain-containing protein</fullName>
    </recommendedName>
</protein>
<evidence type="ECO:0008006" key="8">
    <source>
        <dbReference type="Google" id="ProtNLM"/>
    </source>
</evidence>
<dbReference type="InterPro" id="IPR033646">
    <property type="entry name" value="CLU-central"/>
</dbReference>
<keyword evidence="1" id="KW-0963">Cytoplasm</keyword>
<dbReference type="InterPro" id="IPR011990">
    <property type="entry name" value="TPR-like_helical_dom_sf"/>
</dbReference>
<dbReference type="PANTHER" id="PTHR12601:SF6">
    <property type="entry name" value="CLUSTERED MITOCHONDRIA PROTEIN HOMOLOG"/>
    <property type="match status" value="1"/>
</dbReference>
<dbReference type="SUPFAM" id="SSF47473">
    <property type="entry name" value="EF-hand"/>
    <property type="match status" value="1"/>
</dbReference>
<evidence type="ECO:0000259" key="5">
    <source>
        <dbReference type="PROSITE" id="PS51823"/>
    </source>
</evidence>
<dbReference type="InterPro" id="IPR002048">
    <property type="entry name" value="EF_hand_dom"/>
</dbReference>
<dbReference type="SMART" id="SM00233">
    <property type="entry name" value="PH"/>
    <property type="match status" value="1"/>
</dbReference>
<dbReference type="Gene3D" id="2.30.29.30">
    <property type="entry name" value="Pleckstrin-homology domain (PH domain)/Phosphotyrosine-binding domain (PTB)"/>
    <property type="match status" value="1"/>
</dbReference>
<feature type="domain" description="EF-hand" evidence="4">
    <location>
        <begin position="126"/>
        <end position="161"/>
    </location>
</feature>
<dbReference type="InterPro" id="IPR011993">
    <property type="entry name" value="PH-like_dom_sf"/>
</dbReference>
<dbReference type="Proteomes" id="UP001146120">
    <property type="component" value="Unassembled WGS sequence"/>
</dbReference>
<dbReference type="PROSITE" id="PS50003">
    <property type="entry name" value="PH_DOMAIN"/>
    <property type="match status" value="1"/>
</dbReference>
<feature type="domain" description="Clu" evidence="5">
    <location>
        <begin position="267"/>
        <end position="574"/>
    </location>
</feature>
<dbReference type="Pfam" id="PF12807">
    <property type="entry name" value="eIF3_p135"/>
    <property type="match status" value="1"/>
</dbReference>
<dbReference type="GO" id="GO:0005737">
    <property type="term" value="C:cytoplasm"/>
    <property type="evidence" value="ECO:0007669"/>
    <property type="project" value="TreeGrafter"/>
</dbReference>
<evidence type="ECO:0000259" key="3">
    <source>
        <dbReference type="PROSITE" id="PS50003"/>
    </source>
</evidence>
<dbReference type="GO" id="GO:0005509">
    <property type="term" value="F:calcium ion binding"/>
    <property type="evidence" value="ECO:0007669"/>
    <property type="project" value="InterPro"/>
</dbReference>
<organism evidence="6 7">
    <name type="scientific">Lagenidium giganteum</name>
    <dbReference type="NCBI Taxonomy" id="4803"/>
    <lineage>
        <taxon>Eukaryota</taxon>
        <taxon>Sar</taxon>
        <taxon>Stramenopiles</taxon>
        <taxon>Oomycota</taxon>
        <taxon>Peronosporomycetes</taxon>
        <taxon>Pythiales</taxon>
        <taxon>Pythiaceae</taxon>
    </lineage>
</organism>
<evidence type="ECO:0000313" key="7">
    <source>
        <dbReference type="Proteomes" id="UP001146120"/>
    </source>
</evidence>
<dbReference type="Gene3D" id="1.10.238.10">
    <property type="entry name" value="EF-hand"/>
    <property type="match status" value="1"/>
</dbReference>
<dbReference type="PANTHER" id="PTHR12601">
    <property type="entry name" value="EUKARYOTIC TRANSLATION INITIATION FACTOR 3 SUBUNIT EIF-3"/>
    <property type="match status" value="1"/>
</dbReference>
<dbReference type="PROSITE" id="PS51823">
    <property type="entry name" value="CLU"/>
    <property type="match status" value="1"/>
</dbReference>
<evidence type="ECO:0000259" key="4">
    <source>
        <dbReference type="PROSITE" id="PS50222"/>
    </source>
</evidence>
<dbReference type="Pfam" id="PF00169">
    <property type="entry name" value="PH"/>
    <property type="match status" value="1"/>
</dbReference>